<dbReference type="EMBL" id="JAEAOA010000438">
    <property type="protein sequence ID" value="KAK3585267.1"/>
    <property type="molecule type" value="Genomic_DNA"/>
</dbReference>
<dbReference type="AlphaFoldDB" id="A0AAE0S4U9"/>
<sequence>MAAARAISLLLFLCCSFWSVLLVQCDTKTLTITSGMNCILGDQTLEDDDVIFIQYNGARVRKCDLHIKAEYELGHRVDDVICFEAKSFHVDCSVKVQYCEGIETIAIDKTYSCNEFPPLWCSSKNTAFIRIVAPKSSSSNFRIKASVKDASDICNGQNQSHKLSCPSGCCRSSDNLNCCNRSMDIRTIGGITAGCLFVLGLLIVTTIVFCCNWCRKAKASGDRTLQANSIPRFTTAMTTASPTTSDVQITTTALTLGLNPPPYRPTDPIIEEYPLYEYCNPSSNFPLEIKQYDDPPPSYEQVIKSC</sequence>
<feature type="signal peptide" evidence="2">
    <location>
        <begin position="1"/>
        <end position="25"/>
    </location>
</feature>
<keyword evidence="4" id="KW-1185">Reference proteome</keyword>
<keyword evidence="2" id="KW-0732">Signal</keyword>
<name>A0AAE0S4U9_9BIVA</name>
<organism evidence="3 4">
    <name type="scientific">Potamilus streckersoni</name>
    <dbReference type="NCBI Taxonomy" id="2493646"/>
    <lineage>
        <taxon>Eukaryota</taxon>
        <taxon>Metazoa</taxon>
        <taxon>Spiralia</taxon>
        <taxon>Lophotrochozoa</taxon>
        <taxon>Mollusca</taxon>
        <taxon>Bivalvia</taxon>
        <taxon>Autobranchia</taxon>
        <taxon>Heteroconchia</taxon>
        <taxon>Palaeoheterodonta</taxon>
        <taxon>Unionida</taxon>
        <taxon>Unionoidea</taxon>
        <taxon>Unionidae</taxon>
        <taxon>Ambleminae</taxon>
        <taxon>Lampsilini</taxon>
        <taxon>Potamilus</taxon>
    </lineage>
</organism>
<feature type="transmembrane region" description="Helical" evidence="1">
    <location>
        <begin position="188"/>
        <end position="214"/>
    </location>
</feature>
<proteinExistence type="predicted"/>
<keyword evidence="1" id="KW-0812">Transmembrane</keyword>
<reference evidence="3" key="2">
    <citation type="journal article" date="2021" name="Genome Biol. Evol.">
        <title>Developing a high-quality reference genome for a parasitic bivalve with doubly uniparental inheritance (Bivalvia: Unionida).</title>
        <authorList>
            <person name="Smith C.H."/>
        </authorList>
    </citation>
    <scope>NUCLEOTIDE SEQUENCE</scope>
    <source>
        <strain evidence="3">CHS0354</strain>
        <tissue evidence="3">Mantle</tissue>
    </source>
</reference>
<evidence type="ECO:0000313" key="3">
    <source>
        <dbReference type="EMBL" id="KAK3585267.1"/>
    </source>
</evidence>
<accession>A0AAE0S4U9</accession>
<protein>
    <recommendedName>
        <fullName evidence="5">CUB domain-containing protein</fullName>
    </recommendedName>
</protein>
<dbReference type="Proteomes" id="UP001195483">
    <property type="component" value="Unassembled WGS sequence"/>
</dbReference>
<evidence type="ECO:0000313" key="4">
    <source>
        <dbReference type="Proteomes" id="UP001195483"/>
    </source>
</evidence>
<reference evidence="3" key="1">
    <citation type="journal article" date="2021" name="Genome Biol. Evol.">
        <title>A High-Quality Reference Genome for a Parasitic Bivalve with Doubly Uniparental Inheritance (Bivalvia: Unionida).</title>
        <authorList>
            <person name="Smith C.H."/>
        </authorList>
    </citation>
    <scope>NUCLEOTIDE SEQUENCE</scope>
    <source>
        <strain evidence="3">CHS0354</strain>
    </source>
</reference>
<evidence type="ECO:0000256" key="2">
    <source>
        <dbReference type="SAM" id="SignalP"/>
    </source>
</evidence>
<gene>
    <name evidence="3" type="ORF">CHS0354_006320</name>
</gene>
<feature type="chain" id="PRO_5042117496" description="CUB domain-containing protein" evidence="2">
    <location>
        <begin position="26"/>
        <end position="306"/>
    </location>
</feature>
<keyword evidence="1" id="KW-1133">Transmembrane helix</keyword>
<keyword evidence="1" id="KW-0472">Membrane</keyword>
<reference evidence="3" key="3">
    <citation type="submission" date="2023-05" db="EMBL/GenBank/DDBJ databases">
        <authorList>
            <person name="Smith C.H."/>
        </authorList>
    </citation>
    <scope>NUCLEOTIDE SEQUENCE</scope>
    <source>
        <strain evidence="3">CHS0354</strain>
        <tissue evidence="3">Mantle</tissue>
    </source>
</reference>
<comment type="caution">
    <text evidence="3">The sequence shown here is derived from an EMBL/GenBank/DDBJ whole genome shotgun (WGS) entry which is preliminary data.</text>
</comment>
<evidence type="ECO:0008006" key="5">
    <source>
        <dbReference type="Google" id="ProtNLM"/>
    </source>
</evidence>
<evidence type="ECO:0000256" key="1">
    <source>
        <dbReference type="SAM" id="Phobius"/>
    </source>
</evidence>